<keyword evidence="3" id="KW-0235">DNA replication</keyword>
<dbReference type="EnsemblMetazoa" id="AALFPA23_025082.R37392">
    <property type="protein sequence ID" value="AALFPA23_025082.P37392"/>
    <property type="gene ID" value="AALFPA23_025082"/>
</dbReference>
<feature type="region of interest" description="Disordered" evidence="5">
    <location>
        <begin position="141"/>
        <end position="401"/>
    </location>
</feature>
<evidence type="ECO:0000256" key="4">
    <source>
        <dbReference type="ARBA" id="ARBA00023242"/>
    </source>
</evidence>
<feature type="compositionally biased region" description="Basic residues" evidence="5">
    <location>
        <begin position="304"/>
        <end position="314"/>
    </location>
</feature>
<evidence type="ECO:0000256" key="1">
    <source>
        <dbReference type="ARBA" id="ARBA00004123"/>
    </source>
</evidence>
<feature type="compositionally biased region" description="Basic and acidic residues" evidence="5">
    <location>
        <begin position="456"/>
        <end position="469"/>
    </location>
</feature>
<evidence type="ECO:0000256" key="2">
    <source>
        <dbReference type="ARBA" id="ARBA00017589"/>
    </source>
</evidence>
<feature type="compositionally biased region" description="Acidic residues" evidence="5">
    <location>
        <begin position="336"/>
        <end position="345"/>
    </location>
</feature>
<reference evidence="6" key="2">
    <citation type="submission" date="2025-05" db="UniProtKB">
        <authorList>
            <consortium name="EnsemblMetazoa"/>
        </authorList>
    </citation>
    <scope>IDENTIFICATION</scope>
    <source>
        <strain evidence="6">Foshan</strain>
    </source>
</reference>
<keyword evidence="7" id="KW-1185">Reference proteome</keyword>
<feature type="compositionally biased region" description="Basic and acidic residues" evidence="5">
    <location>
        <begin position="346"/>
        <end position="356"/>
    </location>
</feature>
<dbReference type="GeneID" id="109417725"/>
<feature type="compositionally biased region" description="Basic and acidic residues" evidence="5">
    <location>
        <begin position="249"/>
        <end position="285"/>
    </location>
</feature>
<dbReference type="Proteomes" id="UP000069940">
    <property type="component" value="Unassembled WGS sequence"/>
</dbReference>
<evidence type="ECO:0000256" key="3">
    <source>
        <dbReference type="ARBA" id="ARBA00022705"/>
    </source>
</evidence>
<dbReference type="PANTHER" id="PTHR17598">
    <property type="entry name" value="DNA POLYMERASE DELTA SUBUNIT 3"/>
    <property type="match status" value="1"/>
</dbReference>
<feature type="compositionally biased region" description="Low complexity" evidence="5">
    <location>
        <begin position="192"/>
        <end position="205"/>
    </location>
</feature>
<feature type="compositionally biased region" description="Basic residues" evidence="5">
    <location>
        <begin position="391"/>
        <end position="401"/>
    </location>
</feature>
<evidence type="ECO:0000313" key="6">
    <source>
        <dbReference type="EnsemblMetazoa" id="AALFPA23_025082.P37392"/>
    </source>
</evidence>
<evidence type="ECO:0000256" key="5">
    <source>
        <dbReference type="SAM" id="MobiDB-lite"/>
    </source>
</evidence>
<organism evidence="6 7">
    <name type="scientific">Aedes albopictus</name>
    <name type="common">Asian tiger mosquito</name>
    <name type="synonym">Stegomyia albopicta</name>
    <dbReference type="NCBI Taxonomy" id="7160"/>
    <lineage>
        <taxon>Eukaryota</taxon>
        <taxon>Metazoa</taxon>
        <taxon>Ecdysozoa</taxon>
        <taxon>Arthropoda</taxon>
        <taxon>Hexapoda</taxon>
        <taxon>Insecta</taxon>
        <taxon>Pterygota</taxon>
        <taxon>Neoptera</taxon>
        <taxon>Endopterygota</taxon>
        <taxon>Diptera</taxon>
        <taxon>Nematocera</taxon>
        <taxon>Culicoidea</taxon>
        <taxon>Culicidae</taxon>
        <taxon>Culicinae</taxon>
        <taxon>Aedini</taxon>
        <taxon>Aedes</taxon>
        <taxon>Stegomyia</taxon>
    </lineage>
</organism>
<sequence length="489" mass="53634">MDATLEKSCLEEISHTVLDDQQKISVRSISNNYGLNFLDAVKVLQQWIDKNGAKANLLKEFIVRGIDAKRGGAFITVANEKKLKSIQDKASQVSSVLYAVEVQSESSRSLNIPQEQEFKVINLPLKSDKRDVKVFIPVEPTPSASAKQESKPKANSMFAASGASKPKAEAPKPTPVPVKEEKHSPPAKQEVTKTSPPQKSPSKGSPSKKKDAKKPVSGKASIASFFSNKPAASKPAASTPASSSTSAPDVKEENTSPKEEQAPKEKTKIANGKHEDTPRWKRMISDESDGDDVVPSTPQEKKEPRKRAGKKTMAAKKGTDTKGNPSKRSRILQVEDSSEEEEDEDRNMREPEEKMINFDTDEGEAEDVKMEEKKQLTPEKPVENDSNSLNRKGRAKVKKQVTRNFMDEEGYMTTIKEYVMVSASEDEEGGEEVPAKNSSDEKKTTNAKEPTTNSKAKADSKAAGKKAEKVTPPAPKTKQGSIMSFFSKK</sequence>
<name>A0ABM2A719_AEDAL</name>
<feature type="compositionally biased region" description="Basic and acidic residues" evidence="5">
    <location>
        <begin position="366"/>
        <end position="383"/>
    </location>
</feature>
<dbReference type="Pfam" id="PF09507">
    <property type="entry name" value="CDC27"/>
    <property type="match status" value="1"/>
</dbReference>
<accession>A0ABM2A719</accession>
<dbReference type="PANTHER" id="PTHR17598:SF13">
    <property type="entry name" value="DNA POLYMERASE DELTA SUBUNIT 3"/>
    <property type="match status" value="1"/>
</dbReference>
<proteinExistence type="predicted"/>
<dbReference type="InterPro" id="IPR041913">
    <property type="entry name" value="POLD3_sf"/>
</dbReference>
<dbReference type="RefSeq" id="XP_019547380.3">
    <property type="nucleotide sequence ID" value="XM_019691835.3"/>
</dbReference>
<feature type="region of interest" description="Disordered" evidence="5">
    <location>
        <begin position="422"/>
        <end position="489"/>
    </location>
</feature>
<feature type="compositionally biased region" description="Polar residues" evidence="5">
    <location>
        <begin position="478"/>
        <end position="489"/>
    </location>
</feature>
<evidence type="ECO:0000313" key="7">
    <source>
        <dbReference type="Proteomes" id="UP000069940"/>
    </source>
</evidence>
<keyword evidence="4" id="KW-0539">Nucleus</keyword>
<reference evidence="7" key="1">
    <citation type="journal article" date="2015" name="Proc. Natl. Acad. Sci. U.S.A.">
        <title>Genome sequence of the Asian Tiger mosquito, Aedes albopictus, reveals insights into its biology, genetics, and evolution.</title>
        <authorList>
            <person name="Chen X.G."/>
            <person name="Jiang X."/>
            <person name="Gu J."/>
            <person name="Xu M."/>
            <person name="Wu Y."/>
            <person name="Deng Y."/>
            <person name="Zhang C."/>
            <person name="Bonizzoni M."/>
            <person name="Dermauw W."/>
            <person name="Vontas J."/>
            <person name="Armbruster P."/>
            <person name="Huang X."/>
            <person name="Yang Y."/>
            <person name="Zhang H."/>
            <person name="He W."/>
            <person name="Peng H."/>
            <person name="Liu Y."/>
            <person name="Wu K."/>
            <person name="Chen J."/>
            <person name="Lirakis M."/>
            <person name="Topalis P."/>
            <person name="Van Leeuwen T."/>
            <person name="Hall A.B."/>
            <person name="Jiang X."/>
            <person name="Thorpe C."/>
            <person name="Mueller R.L."/>
            <person name="Sun C."/>
            <person name="Waterhouse R.M."/>
            <person name="Yan G."/>
            <person name="Tu Z.J."/>
            <person name="Fang X."/>
            <person name="James A.A."/>
        </authorList>
    </citation>
    <scope>NUCLEOTIDE SEQUENCE [LARGE SCALE GENOMIC DNA]</scope>
    <source>
        <strain evidence="7">Foshan</strain>
    </source>
</reference>
<dbReference type="Gene3D" id="3.90.1030.20">
    <property type="entry name" value="DNA polymerase delta, p66 (Cdc27) subunit, wHTH domain"/>
    <property type="match status" value="1"/>
</dbReference>
<feature type="compositionally biased region" description="Low complexity" evidence="5">
    <location>
        <begin position="229"/>
        <end position="248"/>
    </location>
</feature>
<comment type="subcellular location">
    <subcellularLocation>
        <location evidence="1">Nucleus</location>
    </subcellularLocation>
</comment>
<protein>
    <recommendedName>
        <fullName evidence="2">DNA polymerase delta subunit 3</fullName>
    </recommendedName>
</protein>
<dbReference type="InterPro" id="IPR019038">
    <property type="entry name" value="POLD3"/>
</dbReference>